<evidence type="ECO:0000313" key="8">
    <source>
        <dbReference type="EMBL" id="KAF2432175.1"/>
    </source>
</evidence>
<keyword evidence="4 7" id="KW-1133">Transmembrane helix</keyword>
<keyword evidence="9" id="KW-1185">Reference proteome</keyword>
<feature type="transmembrane region" description="Helical" evidence="7">
    <location>
        <begin position="323"/>
        <end position="342"/>
    </location>
</feature>
<organism evidence="8 9">
    <name type="scientific">Tothia fuscella</name>
    <dbReference type="NCBI Taxonomy" id="1048955"/>
    <lineage>
        <taxon>Eukaryota</taxon>
        <taxon>Fungi</taxon>
        <taxon>Dikarya</taxon>
        <taxon>Ascomycota</taxon>
        <taxon>Pezizomycotina</taxon>
        <taxon>Dothideomycetes</taxon>
        <taxon>Pleosporomycetidae</taxon>
        <taxon>Venturiales</taxon>
        <taxon>Cylindrosympodiaceae</taxon>
        <taxon>Tothia</taxon>
    </lineage>
</organism>
<proteinExistence type="predicted"/>
<feature type="transmembrane region" description="Helical" evidence="7">
    <location>
        <begin position="268"/>
        <end position="293"/>
    </location>
</feature>
<dbReference type="PANTHER" id="PTHR45649:SF16">
    <property type="entry name" value="7-KETO 8-AMINOPELARGONIC ACID TRANSPORTER"/>
    <property type="match status" value="1"/>
</dbReference>
<dbReference type="GO" id="GO:0022857">
    <property type="term" value="F:transmembrane transporter activity"/>
    <property type="evidence" value="ECO:0007669"/>
    <property type="project" value="InterPro"/>
</dbReference>
<accession>A0A9P4NTZ8</accession>
<dbReference type="GO" id="GO:0016020">
    <property type="term" value="C:membrane"/>
    <property type="evidence" value="ECO:0007669"/>
    <property type="project" value="UniProtKB-SubCell"/>
</dbReference>
<evidence type="ECO:0000256" key="5">
    <source>
        <dbReference type="ARBA" id="ARBA00023136"/>
    </source>
</evidence>
<dbReference type="AlphaFoldDB" id="A0A9P4NTZ8"/>
<feature type="transmembrane region" description="Helical" evidence="7">
    <location>
        <begin position="60"/>
        <end position="80"/>
    </location>
</feature>
<evidence type="ECO:0000256" key="2">
    <source>
        <dbReference type="ARBA" id="ARBA00022448"/>
    </source>
</evidence>
<reference evidence="8" key="1">
    <citation type="journal article" date="2020" name="Stud. Mycol.">
        <title>101 Dothideomycetes genomes: a test case for predicting lifestyles and emergence of pathogens.</title>
        <authorList>
            <person name="Haridas S."/>
            <person name="Albert R."/>
            <person name="Binder M."/>
            <person name="Bloem J."/>
            <person name="Labutti K."/>
            <person name="Salamov A."/>
            <person name="Andreopoulos B."/>
            <person name="Baker S."/>
            <person name="Barry K."/>
            <person name="Bills G."/>
            <person name="Bluhm B."/>
            <person name="Cannon C."/>
            <person name="Castanera R."/>
            <person name="Culley D."/>
            <person name="Daum C."/>
            <person name="Ezra D."/>
            <person name="Gonzalez J."/>
            <person name="Henrissat B."/>
            <person name="Kuo A."/>
            <person name="Liang C."/>
            <person name="Lipzen A."/>
            <person name="Lutzoni F."/>
            <person name="Magnuson J."/>
            <person name="Mondo S."/>
            <person name="Nolan M."/>
            <person name="Ohm R."/>
            <person name="Pangilinan J."/>
            <person name="Park H.-J."/>
            <person name="Ramirez L."/>
            <person name="Alfaro M."/>
            <person name="Sun H."/>
            <person name="Tritt A."/>
            <person name="Yoshinaga Y."/>
            <person name="Zwiers L.-H."/>
            <person name="Turgeon B."/>
            <person name="Goodwin S."/>
            <person name="Spatafora J."/>
            <person name="Crous P."/>
            <person name="Grigoriev I."/>
        </authorList>
    </citation>
    <scope>NUCLEOTIDE SEQUENCE</scope>
    <source>
        <strain evidence="8">CBS 130266</strain>
    </source>
</reference>
<dbReference type="Proteomes" id="UP000800235">
    <property type="component" value="Unassembled WGS sequence"/>
</dbReference>
<dbReference type="InterPro" id="IPR002293">
    <property type="entry name" value="AA/rel_permease1"/>
</dbReference>
<feature type="transmembrane region" description="Helical" evidence="7">
    <location>
        <begin position="188"/>
        <end position="209"/>
    </location>
</feature>
<feature type="transmembrane region" description="Helical" evidence="7">
    <location>
        <begin position="434"/>
        <end position="459"/>
    </location>
</feature>
<evidence type="ECO:0000256" key="4">
    <source>
        <dbReference type="ARBA" id="ARBA00022989"/>
    </source>
</evidence>
<dbReference type="Pfam" id="PF13520">
    <property type="entry name" value="AA_permease_2"/>
    <property type="match status" value="1"/>
</dbReference>
<feature type="transmembrane region" description="Helical" evidence="7">
    <location>
        <begin position="373"/>
        <end position="395"/>
    </location>
</feature>
<dbReference type="OrthoDB" id="2417308at2759"/>
<feature type="transmembrane region" description="Helical" evidence="7">
    <location>
        <begin position="471"/>
        <end position="488"/>
    </location>
</feature>
<gene>
    <name evidence="8" type="ORF">EJ08DRAFT_695629</name>
</gene>
<dbReference type="EMBL" id="MU007027">
    <property type="protein sequence ID" value="KAF2432175.1"/>
    <property type="molecule type" value="Genomic_DNA"/>
</dbReference>
<comment type="subcellular location">
    <subcellularLocation>
        <location evidence="1">Membrane</location>
        <topology evidence="1">Multi-pass membrane protein</topology>
    </subcellularLocation>
</comment>
<feature type="transmembrane region" description="Helical" evidence="7">
    <location>
        <begin position="163"/>
        <end position="182"/>
    </location>
</feature>
<comment type="caution">
    <text evidence="8">The sequence shown here is derived from an EMBL/GenBank/DDBJ whole genome shotgun (WGS) entry which is preliminary data.</text>
</comment>
<dbReference type="PIRSF" id="PIRSF006060">
    <property type="entry name" value="AA_transporter"/>
    <property type="match status" value="1"/>
</dbReference>
<feature type="transmembrane region" description="Helical" evidence="7">
    <location>
        <begin position="401"/>
        <end position="422"/>
    </location>
</feature>
<keyword evidence="5 7" id="KW-0472">Membrane</keyword>
<evidence type="ECO:0000256" key="6">
    <source>
        <dbReference type="SAM" id="MobiDB-lite"/>
    </source>
</evidence>
<feature type="transmembrane region" description="Helical" evidence="7">
    <location>
        <begin position="127"/>
        <end position="151"/>
    </location>
</feature>
<evidence type="ECO:0000256" key="1">
    <source>
        <dbReference type="ARBA" id="ARBA00004141"/>
    </source>
</evidence>
<evidence type="ECO:0000256" key="7">
    <source>
        <dbReference type="SAM" id="Phobius"/>
    </source>
</evidence>
<feature type="region of interest" description="Disordered" evidence="6">
    <location>
        <begin position="1"/>
        <end position="21"/>
    </location>
</feature>
<dbReference type="PANTHER" id="PTHR45649">
    <property type="entry name" value="AMINO-ACID PERMEASE BAT1"/>
    <property type="match status" value="1"/>
</dbReference>
<evidence type="ECO:0000256" key="3">
    <source>
        <dbReference type="ARBA" id="ARBA00022692"/>
    </source>
</evidence>
<keyword evidence="3 7" id="KW-0812">Transmembrane</keyword>
<keyword evidence="2" id="KW-0813">Transport</keyword>
<sequence length="489" mass="52604">MDVTSKAASKQHTMISKSPSNEEGIVEEVELKQRFSLLGIIGIQISCVATLLAIGGYINLSLGLGGSAFFFSCYIVSFFFQMMVCLSLAEIASAYPHALGQVFWTAALSPPRWTRSLSYWNGVTTTLIVHFTNAATWALTATVFAATISVLTNGGYTAKAWHTFLYLLAFVILSTTVNIWTLNAFAKLASAMAGVILCVTIFIAVALLVKAHPKQSAHDVFLQVTNESGWSSSGLVFLMALLPGATSVAGFGFAAHLTEEVPNPARNIPIVMVSVAFFGGLTGLLMVIALLFCTVNPTNLLTPIGGFAMAQLCWDAFDSLALTGISVILLLLTYFIGSISLFTSTSRVTWSFAKHNGYAFSSRLGHVDEKSQIPINAVLATAAVTILLCLLMLGPATAMSALFNSIFLSTWADYGMPIWLLILQGRQILPEDRYLHLGRLGLAINVVAVAWQLLLAIFLPFPQFLPLTANTMNYAAPVFVAVVILFGVN</sequence>
<feature type="transmembrane region" description="Helical" evidence="7">
    <location>
        <begin position="230"/>
        <end position="256"/>
    </location>
</feature>
<evidence type="ECO:0000313" key="9">
    <source>
        <dbReference type="Proteomes" id="UP000800235"/>
    </source>
</evidence>
<protein>
    <submittedName>
        <fullName evidence="8">Amino acid transporter</fullName>
    </submittedName>
</protein>
<feature type="transmembrane region" description="Helical" evidence="7">
    <location>
        <begin position="35"/>
        <end position="54"/>
    </location>
</feature>
<name>A0A9P4NTZ8_9PEZI</name>
<dbReference type="Gene3D" id="1.20.1740.10">
    <property type="entry name" value="Amino acid/polyamine transporter I"/>
    <property type="match status" value="1"/>
</dbReference>